<evidence type="ECO:0000256" key="2">
    <source>
        <dbReference type="RuleBase" id="RU362097"/>
    </source>
</evidence>
<keyword evidence="2" id="KW-0812">Transmembrane</keyword>
<comment type="caution">
    <text evidence="3">The sequence shown here is derived from an EMBL/GenBank/DDBJ whole genome shotgun (WGS) entry which is preliminary data.</text>
</comment>
<evidence type="ECO:0000313" key="4">
    <source>
        <dbReference type="Proteomes" id="UP000054877"/>
    </source>
</evidence>
<dbReference type="Gene3D" id="1.20.1600.10">
    <property type="entry name" value="Outer membrane efflux proteins (OEP)"/>
    <property type="match status" value="1"/>
</dbReference>
<evidence type="ECO:0000256" key="1">
    <source>
        <dbReference type="ARBA" id="ARBA00007613"/>
    </source>
</evidence>
<proteinExistence type="inferred from homology"/>
<dbReference type="GO" id="GO:0015562">
    <property type="term" value="F:efflux transmembrane transporter activity"/>
    <property type="evidence" value="ECO:0007669"/>
    <property type="project" value="InterPro"/>
</dbReference>
<protein>
    <submittedName>
        <fullName evidence="3">Outer membrane efflux protein</fullName>
    </submittedName>
</protein>
<evidence type="ECO:0000313" key="3">
    <source>
        <dbReference type="EMBL" id="KTD61710.1"/>
    </source>
</evidence>
<comment type="subcellular location">
    <subcellularLocation>
        <location evidence="2">Cell outer membrane</location>
        <topology evidence="2">Lipid-anchor</topology>
    </subcellularLocation>
</comment>
<dbReference type="Pfam" id="PF02321">
    <property type="entry name" value="OEP"/>
    <property type="match status" value="2"/>
</dbReference>
<name>A0A0W0YYL4_LEGSP</name>
<accession>A0A0W0YYL4</accession>
<reference evidence="3 4" key="1">
    <citation type="submission" date="2015-11" db="EMBL/GenBank/DDBJ databases">
        <title>Genomic analysis of 38 Legionella species identifies large and diverse effector repertoires.</title>
        <authorList>
            <person name="Burstein D."/>
            <person name="Amaro F."/>
            <person name="Zusman T."/>
            <person name="Lifshitz Z."/>
            <person name="Cohen O."/>
            <person name="Gilbert J.A."/>
            <person name="Pupko T."/>
            <person name="Shuman H.A."/>
            <person name="Segal G."/>
        </authorList>
    </citation>
    <scope>NUCLEOTIDE SEQUENCE [LARGE SCALE GENOMIC DNA]</scope>
    <source>
        <strain evidence="3 4">Mt.St.Helens-9</strain>
    </source>
</reference>
<dbReference type="EMBL" id="LNYX01000031">
    <property type="protein sequence ID" value="KTD61710.1"/>
    <property type="molecule type" value="Genomic_DNA"/>
</dbReference>
<dbReference type="InterPro" id="IPR010131">
    <property type="entry name" value="MdtP/NodT-like"/>
</dbReference>
<keyword evidence="2" id="KW-0472">Membrane</keyword>
<dbReference type="STRING" id="452.Lspi_2340"/>
<dbReference type="RefSeq" id="WP_058484240.1">
    <property type="nucleotide sequence ID" value="NZ_CAAAII010000001.1"/>
</dbReference>
<feature type="signal peptide" evidence="2">
    <location>
        <begin position="1"/>
        <end position="23"/>
    </location>
</feature>
<gene>
    <name evidence="3" type="ORF">Lspi_2340</name>
</gene>
<organism evidence="3 4">
    <name type="scientific">Legionella spiritensis</name>
    <dbReference type="NCBI Taxonomy" id="452"/>
    <lineage>
        <taxon>Bacteria</taxon>
        <taxon>Pseudomonadati</taxon>
        <taxon>Pseudomonadota</taxon>
        <taxon>Gammaproteobacteria</taxon>
        <taxon>Legionellales</taxon>
        <taxon>Legionellaceae</taxon>
        <taxon>Legionella</taxon>
    </lineage>
</organism>
<keyword evidence="2" id="KW-0449">Lipoprotein</keyword>
<keyword evidence="2" id="KW-0732">Signal</keyword>
<keyword evidence="2" id="KW-0564">Palmitate</keyword>
<dbReference type="InterPro" id="IPR003423">
    <property type="entry name" value="OMP_efflux"/>
</dbReference>
<dbReference type="PANTHER" id="PTHR30203">
    <property type="entry name" value="OUTER MEMBRANE CATION EFFLUX PROTEIN"/>
    <property type="match status" value="1"/>
</dbReference>
<dbReference type="NCBIfam" id="TIGR01845">
    <property type="entry name" value="outer_NodT"/>
    <property type="match status" value="1"/>
</dbReference>
<dbReference type="PANTHER" id="PTHR30203:SF31">
    <property type="entry name" value="RND EFFLUX SYSTEM, OUTER MEMBRANE LIPOPROTEIN, NODT"/>
    <property type="match status" value="1"/>
</dbReference>
<dbReference type="Proteomes" id="UP000054877">
    <property type="component" value="Unassembled WGS sequence"/>
</dbReference>
<dbReference type="AlphaFoldDB" id="A0A0W0YYL4"/>
<keyword evidence="2" id="KW-1134">Transmembrane beta strand</keyword>
<comment type="similarity">
    <text evidence="1 2">Belongs to the outer membrane factor (OMF) (TC 1.B.17) family.</text>
</comment>
<dbReference type="SUPFAM" id="SSF56954">
    <property type="entry name" value="Outer membrane efflux proteins (OEP)"/>
    <property type="match status" value="1"/>
</dbReference>
<dbReference type="Gene3D" id="2.20.200.10">
    <property type="entry name" value="Outer membrane efflux proteins (OEP)"/>
    <property type="match status" value="1"/>
</dbReference>
<feature type="chain" id="PRO_5006774500" evidence="2">
    <location>
        <begin position="24"/>
        <end position="521"/>
    </location>
</feature>
<keyword evidence="4" id="KW-1185">Reference proteome</keyword>
<dbReference type="PROSITE" id="PS51257">
    <property type="entry name" value="PROKAR_LIPOPROTEIN"/>
    <property type="match status" value="1"/>
</dbReference>
<dbReference type="GO" id="GO:0009279">
    <property type="term" value="C:cell outer membrane"/>
    <property type="evidence" value="ECO:0007669"/>
    <property type="project" value="UniProtKB-SubCell"/>
</dbReference>
<sequence>MLKNLIVLSCLLLSACMVGPNYKDPKFSVADHWQQASLHKNAPVREGPLKTANWWNVFYDPTLTSLINQGYHNNLTLQIAGVRVLQTRAQLAEVVGDLYPQQQAALGNYTYNRIGGSSLQGILPPNFYTASLGFSASWEIDFWGKYRRAIQSNDANFLASIAAYDNALVSLTADIAKTYINIRTTQELIKVTKTNISLQTMSLRIADSRFRAGQTSKLDVQQAQTELAQTQASLPSLVSSLQRQKDALGVLLGITPNKVDSLLTKNYGIPKAPRRIEVGIPKETLAQRPDIHQARLEAIAQSAAIGATKANLYPAFSLAGTFTFASNTIGSSSIKDIFNWTNRNITAGPSFSWPILNYGQITNAVRVQDAAFQQALLQYMNLVLQAQQEVQDSITQYVEAKKTVYSLTVADNSAIQSTRLALIRYKEGESIYTTVLDAERQQLQIQRSLTNAKGDVSQALVALYRALGGGWQIRRGHDIVPGHIKEEMAARTNWGTLLKQQNHQPPATNSQRIKQLYLPNW</sequence>
<dbReference type="PATRIC" id="fig|452.5.peg.2580"/>
<dbReference type="OrthoDB" id="9770517at2"/>